<gene>
    <name evidence="2" type="ORF">CEPIT_LOCUS10247</name>
</gene>
<keyword evidence="1" id="KW-0812">Transmembrane</keyword>
<name>A0AAV0CZS5_9ASTE</name>
<accession>A0AAV0CZS5</accession>
<feature type="transmembrane region" description="Helical" evidence="1">
    <location>
        <begin position="108"/>
        <end position="126"/>
    </location>
</feature>
<feature type="transmembrane region" description="Helical" evidence="1">
    <location>
        <begin position="21"/>
        <end position="41"/>
    </location>
</feature>
<dbReference type="AlphaFoldDB" id="A0AAV0CZS5"/>
<dbReference type="Proteomes" id="UP001152523">
    <property type="component" value="Unassembled WGS sequence"/>
</dbReference>
<sequence>MGRGSIRARRILANFNCSTGEMIGIWRLFAFGLAVLVRYFGQEMEGSTSFDIVSGGRIYLSINSCIKPVWWLAIRFAPLGMIVSMSNRRANSSNWKVKVFVSSGHFEIDVTIVILIISIYSLRFFFNFSV</sequence>
<evidence type="ECO:0000313" key="3">
    <source>
        <dbReference type="Proteomes" id="UP001152523"/>
    </source>
</evidence>
<evidence type="ECO:0000256" key="1">
    <source>
        <dbReference type="SAM" id="Phobius"/>
    </source>
</evidence>
<comment type="caution">
    <text evidence="2">The sequence shown here is derived from an EMBL/GenBank/DDBJ whole genome shotgun (WGS) entry which is preliminary data.</text>
</comment>
<keyword evidence="1" id="KW-1133">Transmembrane helix</keyword>
<keyword evidence="3" id="KW-1185">Reference proteome</keyword>
<reference evidence="2" key="1">
    <citation type="submission" date="2022-07" db="EMBL/GenBank/DDBJ databases">
        <authorList>
            <person name="Macas J."/>
            <person name="Novak P."/>
            <person name="Neumann P."/>
        </authorList>
    </citation>
    <scope>NUCLEOTIDE SEQUENCE</scope>
</reference>
<protein>
    <submittedName>
        <fullName evidence="2">Uncharacterized protein</fullName>
    </submittedName>
</protein>
<evidence type="ECO:0000313" key="2">
    <source>
        <dbReference type="EMBL" id="CAH9087837.1"/>
    </source>
</evidence>
<dbReference type="EMBL" id="CAMAPF010000059">
    <property type="protein sequence ID" value="CAH9087837.1"/>
    <property type="molecule type" value="Genomic_DNA"/>
</dbReference>
<proteinExistence type="predicted"/>
<organism evidence="2 3">
    <name type="scientific">Cuscuta epithymum</name>
    <dbReference type="NCBI Taxonomy" id="186058"/>
    <lineage>
        <taxon>Eukaryota</taxon>
        <taxon>Viridiplantae</taxon>
        <taxon>Streptophyta</taxon>
        <taxon>Embryophyta</taxon>
        <taxon>Tracheophyta</taxon>
        <taxon>Spermatophyta</taxon>
        <taxon>Magnoliopsida</taxon>
        <taxon>eudicotyledons</taxon>
        <taxon>Gunneridae</taxon>
        <taxon>Pentapetalae</taxon>
        <taxon>asterids</taxon>
        <taxon>lamiids</taxon>
        <taxon>Solanales</taxon>
        <taxon>Convolvulaceae</taxon>
        <taxon>Cuscuteae</taxon>
        <taxon>Cuscuta</taxon>
        <taxon>Cuscuta subgen. Cuscuta</taxon>
    </lineage>
</organism>
<keyword evidence="1" id="KW-0472">Membrane</keyword>